<dbReference type="InterPro" id="IPR036388">
    <property type="entry name" value="WH-like_DNA-bd_sf"/>
</dbReference>
<dbReference type="GO" id="GO:0003677">
    <property type="term" value="F:DNA binding"/>
    <property type="evidence" value="ECO:0007669"/>
    <property type="project" value="UniProtKB-KW"/>
</dbReference>
<dbReference type="Gene3D" id="1.10.10.10">
    <property type="entry name" value="Winged helix-like DNA-binding domain superfamily/Winged helix DNA-binding domain"/>
    <property type="match status" value="1"/>
</dbReference>
<feature type="domain" description="HTH arsR-type" evidence="5">
    <location>
        <begin position="4"/>
        <end position="97"/>
    </location>
</feature>
<dbReference type="PANTHER" id="PTHR33154:SF18">
    <property type="entry name" value="ARSENICAL RESISTANCE OPERON REPRESSOR"/>
    <property type="match status" value="1"/>
</dbReference>
<evidence type="ECO:0000256" key="2">
    <source>
        <dbReference type="ARBA" id="ARBA00023015"/>
    </source>
</evidence>
<dbReference type="NCBIfam" id="NF033788">
    <property type="entry name" value="HTH_metalloreg"/>
    <property type="match status" value="1"/>
</dbReference>
<dbReference type="CDD" id="cd00090">
    <property type="entry name" value="HTH_ARSR"/>
    <property type="match status" value="1"/>
</dbReference>
<dbReference type="EMBL" id="JAAXYO010000154">
    <property type="protein sequence ID" value="MBU2788695.1"/>
    <property type="molecule type" value="Genomic_DNA"/>
</dbReference>
<dbReference type="InterPro" id="IPR001845">
    <property type="entry name" value="HTH_ArsR_DNA-bd_dom"/>
</dbReference>
<dbReference type="SUPFAM" id="SSF46785">
    <property type="entry name" value="Winged helix' DNA-binding domain"/>
    <property type="match status" value="1"/>
</dbReference>
<evidence type="ECO:0000256" key="3">
    <source>
        <dbReference type="ARBA" id="ARBA00023125"/>
    </source>
</evidence>
<dbReference type="InterPro" id="IPR036390">
    <property type="entry name" value="WH_DNA-bd_sf"/>
</dbReference>
<dbReference type="InterPro" id="IPR011991">
    <property type="entry name" value="ArsR-like_HTH"/>
</dbReference>
<dbReference type="PANTHER" id="PTHR33154">
    <property type="entry name" value="TRANSCRIPTIONAL REGULATOR, ARSR FAMILY"/>
    <property type="match status" value="1"/>
</dbReference>
<dbReference type="PRINTS" id="PR00778">
    <property type="entry name" value="HTHARSR"/>
</dbReference>
<name>A0AAE2YR60_9PROT</name>
<dbReference type="Proteomes" id="UP001197378">
    <property type="component" value="Unassembled WGS sequence"/>
</dbReference>
<evidence type="ECO:0000313" key="6">
    <source>
        <dbReference type="EMBL" id="MBU2788695.1"/>
    </source>
</evidence>
<evidence type="ECO:0000256" key="4">
    <source>
        <dbReference type="ARBA" id="ARBA00023163"/>
    </source>
</evidence>
<accession>A0AAE2YR60</accession>
<dbReference type="SMART" id="SM00418">
    <property type="entry name" value="HTH_ARSR"/>
    <property type="match status" value="1"/>
</dbReference>
<dbReference type="GO" id="GO:0003700">
    <property type="term" value="F:DNA-binding transcription factor activity"/>
    <property type="evidence" value="ECO:0007669"/>
    <property type="project" value="InterPro"/>
</dbReference>
<keyword evidence="2" id="KW-0805">Transcription regulation</keyword>
<keyword evidence="4" id="KW-0804">Transcription</keyword>
<gene>
    <name evidence="6" type="ORF">HFQ13_10880</name>
</gene>
<organism evidence="6 7">
    <name type="scientific">Igneacidithiobacillus copahuensis</name>
    <dbReference type="NCBI Taxonomy" id="2724909"/>
    <lineage>
        <taxon>Bacteria</taxon>
        <taxon>Pseudomonadati</taxon>
        <taxon>Pseudomonadota</taxon>
        <taxon>Acidithiobacillia</taxon>
        <taxon>Acidithiobacillales</taxon>
        <taxon>Acidithiobacillaceae</taxon>
        <taxon>Igneacidithiobacillus</taxon>
    </lineage>
</organism>
<dbReference type="PROSITE" id="PS50987">
    <property type="entry name" value="HTH_ARSR_2"/>
    <property type="match status" value="1"/>
</dbReference>
<dbReference type="GO" id="GO:0046685">
    <property type="term" value="P:response to arsenic-containing substance"/>
    <property type="evidence" value="ECO:0007669"/>
    <property type="project" value="UniProtKB-KW"/>
</dbReference>
<keyword evidence="1" id="KW-0059">Arsenical resistance</keyword>
<dbReference type="AlphaFoldDB" id="A0AAE2YR60"/>
<reference evidence="6" key="1">
    <citation type="journal article" date="2021" name="ISME J.">
        <title>Genomic evolution of the class Acidithiobacillia: deep-branching Proteobacteria living in extreme acidic conditions.</title>
        <authorList>
            <person name="Moya-Beltran A."/>
            <person name="Beard S."/>
            <person name="Rojas-Villalobos C."/>
            <person name="Issotta F."/>
            <person name="Gallardo Y."/>
            <person name="Ulloa R."/>
            <person name="Giaveno A."/>
            <person name="Degli Esposti M."/>
            <person name="Johnson D.B."/>
            <person name="Quatrini R."/>
        </authorList>
    </citation>
    <scope>NUCLEOTIDE SEQUENCE</scope>
    <source>
        <strain evidence="6">VAN18-1</strain>
    </source>
</reference>
<keyword evidence="7" id="KW-1185">Reference proteome</keyword>
<evidence type="ECO:0000256" key="1">
    <source>
        <dbReference type="ARBA" id="ARBA00022849"/>
    </source>
</evidence>
<sequence length="125" mass="14051">MTSLRQMPESLYPALKALAEPNRLHILCDLGLECRPVTDIIAASGLSQTLVSFHLRVLREAGLVRAERRGSFIYYCLADPELLRILRDLKVWLNTRNIESDSNQHSPLALMSGPEMAAIHVQETI</sequence>
<proteinExistence type="predicted"/>
<comment type="caution">
    <text evidence="6">The sequence shown here is derived from an EMBL/GenBank/DDBJ whole genome shotgun (WGS) entry which is preliminary data.</text>
</comment>
<keyword evidence="3" id="KW-0238">DNA-binding</keyword>
<evidence type="ECO:0000259" key="5">
    <source>
        <dbReference type="PROSITE" id="PS50987"/>
    </source>
</evidence>
<dbReference type="Pfam" id="PF01022">
    <property type="entry name" value="HTH_5"/>
    <property type="match status" value="1"/>
</dbReference>
<protein>
    <submittedName>
        <fullName evidence="6">Winged helix-turn-helix transcriptional regulator</fullName>
    </submittedName>
</protein>
<dbReference type="InterPro" id="IPR051081">
    <property type="entry name" value="HTH_MetalResp_TranReg"/>
</dbReference>
<evidence type="ECO:0000313" key="7">
    <source>
        <dbReference type="Proteomes" id="UP001197378"/>
    </source>
</evidence>